<proteinExistence type="predicted"/>
<dbReference type="AlphaFoldDB" id="A0A383CN38"/>
<evidence type="ECO:0000313" key="1">
    <source>
        <dbReference type="EMBL" id="SVE33796.1"/>
    </source>
</evidence>
<accession>A0A383CN38</accession>
<reference evidence="1" key="1">
    <citation type="submission" date="2018-05" db="EMBL/GenBank/DDBJ databases">
        <authorList>
            <person name="Lanie J.A."/>
            <person name="Ng W.-L."/>
            <person name="Kazmierczak K.M."/>
            <person name="Andrzejewski T.M."/>
            <person name="Davidsen T.M."/>
            <person name="Wayne K.J."/>
            <person name="Tettelin H."/>
            <person name="Glass J.I."/>
            <person name="Rusch D."/>
            <person name="Podicherti R."/>
            <person name="Tsui H.-C.T."/>
            <person name="Winkler M.E."/>
        </authorList>
    </citation>
    <scope>NUCLEOTIDE SEQUENCE</scope>
</reference>
<protein>
    <recommendedName>
        <fullName evidence="2">DUF4197 domain-containing protein</fullName>
    </recommendedName>
</protein>
<dbReference type="EMBL" id="UINC01210365">
    <property type="protein sequence ID" value="SVE33796.1"/>
    <property type="molecule type" value="Genomic_DNA"/>
</dbReference>
<feature type="non-terminal residue" evidence="1">
    <location>
        <position position="205"/>
    </location>
</feature>
<gene>
    <name evidence="1" type="ORF">METZ01_LOCUS486650</name>
</gene>
<organism evidence="1">
    <name type="scientific">marine metagenome</name>
    <dbReference type="NCBI Taxonomy" id="408172"/>
    <lineage>
        <taxon>unclassified sequences</taxon>
        <taxon>metagenomes</taxon>
        <taxon>ecological metagenomes</taxon>
    </lineage>
</organism>
<evidence type="ECO:0008006" key="2">
    <source>
        <dbReference type="Google" id="ProtNLM"/>
    </source>
</evidence>
<name>A0A383CN38_9ZZZZ</name>
<sequence>MKKIINILNIIFLASFFGLAQAGTTISLFDFNNASFDQENININNLSKQISSDFIHLMKNDMAFIDGIDFISTKELEKELLLVRKSLLNEVKQELNSGILDVIPRSNFSQIVNQVSKGNLNTIQLETLTDSLLFLVSNSTRDIAKDMLLSNSSNEGQSGEITISDLYNFIEKISYESIWKSTFSSLIASSKNDFNTDIAITSTFK</sequence>